<feature type="region of interest" description="Disordered" evidence="3">
    <location>
        <begin position="1"/>
        <end position="22"/>
    </location>
</feature>
<evidence type="ECO:0000256" key="2">
    <source>
        <dbReference type="ARBA" id="ARBA00023239"/>
    </source>
</evidence>
<dbReference type="Proteomes" id="UP001472866">
    <property type="component" value="Chromosome 09"/>
</dbReference>
<name>A0AAX4PDL2_9CHLO</name>
<dbReference type="Pfam" id="PF01903">
    <property type="entry name" value="CbiX"/>
    <property type="match status" value="1"/>
</dbReference>
<dbReference type="InterPro" id="IPR050963">
    <property type="entry name" value="Sirohydro_Cobaltochel/CbiX"/>
</dbReference>
<keyword evidence="5" id="KW-1185">Reference proteome</keyword>
<gene>
    <name evidence="4" type="ORF">HKI87_09g56900</name>
</gene>
<reference evidence="4 5" key="1">
    <citation type="submission" date="2024-03" db="EMBL/GenBank/DDBJ databases">
        <title>Complete genome sequence of the green alga Chloropicon roscoffensis RCC1871.</title>
        <authorList>
            <person name="Lemieux C."/>
            <person name="Pombert J.-F."/>
            <person name="Otis C."/>
            <person name="Turmel M."/>
        </authorList>
    </citation>
    <scope>NUCLEOTIDE SEQUENCE [LARGE SCALE GENOMIC DNA]</scope>
    <source>
        <strain evidence="4 5">RCC1871</strain>
    </source>
</reference>
<evidence type="ECO:0000256" key="3">
    <source>
        <dbReference type="SAM" id="MobiDB-lite"/>
    </source>
</evidence>
<dbReference type="GO" id="GO:0046872">
    <property type="term" value="F:metal ion binding"/>
    <property type="evidence" value="ECO:0007669"/>
    <property type="project" value="UniProtKB-KW"/>
</dbReference>
<sequence length="175" mass="19116">MKKMNMASSVGRGSIPGPTSRHACHVTGGSWVRSRPVPFRNQRALARAEPSSSASKFGVVLVDHGSKKKESNDMLETFAEMYRKASGRDLVEVAHMEIAEPTIPQALERCVEYGATKVVVAPYFLSPGRHIQKDIPRIVGEAAKKFPGVDIEIADPIGLDPLVAQVIENRVRAKE</sequence>
<evidence type="ECO:0000313" key="4">
    <source>
        <dbReference type="EMBL" id="WZN64136.1"/>
    </source>
</evidence>
<keyword evidence="1" id="KW-0479">Metal-binding</keyword>
<dbReference type="Gene3D" id="3.40.50.1400">
    <property type="match status" value="1"/>
</dbReference>
<dbReference type="AlphaFoldDB" id="A0AAX4PDL2"/>
<proteinExistence type="predicted"/>
<dbReference type="GO" id="GO:0016829">
    <property type="term" value="F:lyase activity"/>
    <property type="evidence" value="ECO:0007669"/>
    <property type="project" value="UniProtKB-KW"/>
</dbReference>
<dbReference type="InterPro" id="IPR002762">
    <property type="entry name" value="CbiX-like"/>
</dbReference>
<dbReference type="EMBL" id="CP151509">
    <property type="protein sequence ID" value="WZN64136.1"/>
    <property type="molecule type" value="Genomic_DNA"/>
</dbReference>
<dbReference type="SUPFAM" id="SSF53800">
    <property type="entry name" value="Chelatase"/>
    <property type="match status" value="1"/>
</dbReference>
<dbReference type="PANTHER" id="PTHR33542:SF3">
    <property type="entry name" value="SIROHYDROCHLORIN FERROCHELATASE, CHLOROPLASTIC"/>
    <property type="match status" value="1"/>
</dbReference>
<dbReference type="CDD" id="cd03416">
    <property type="entry name" value="CbiX_SirB_N"/>
    <property type="match status" value="1"/>
</dbReference>
<evidence type="ECO:0000256" key="1">
    <source>
        <dbReference type="ARBA" id="ARBA00022723"/>
    </source>
</evidence>
<accession>A0AAX4PDL2</accession>
<keyword evidence="2" id="KW-0456">Lyase</keyword>
<organism evidence="4 5">
    <name type="scientific">Chloropicon roscoffensis</name>
    <dbReference type="NCBI Taxonomy" id="1461544"/>
    <lineage>
        <taxon>Eukaryota</taxon>
        <taxon>Viridiplantae</taxon>
        <taxon>Chlorophyta</taxon>
        <taxon>Chloropicophyceae</taxon>
        <taxon>Chloropicales</taxon>
        <taxon>Chloropicaceae</taxon>
        <taxon>Chloropicon</taxon>
    </lineage>
</organism>
<dbReference type="PANTHER" id="PTHR33542">
    <property type="entry name" value="SIROHYDROCHLORIN FERROCHELATASE, CHLOROPLASTIC"/>
    <property type="match status" value="1"/>
</dbReference>
<evidence type="ECO:0000313" key="5">
    <source>
        <dbReference type="Proteomes" id="UP001472866"/>
    </source>
</evidence>
<protein>
    <submittedName>
        <fullName evidence="4">Cobalamin biosynthesis protein CbiX</fullName>
    </submittedName>
</protein>